<dbReference type="GO" id="GO:0005737">
    <property type="term" value="C:cytoplasm"/>
    <property type="evidence" value="ECO:0007669"/>
    <property type="project" value="UniProtKB-SubCell"/>
</dbReference>
<keyword evidence="7 9" id="KW-0413">Isomerase</keyword>
<dbReference type="GO" id="GO:0003755">
    <property type="term" value="F:peptidyl-prolyl cis-trans isomerase activity"/>
    <property type="evidence" value="ECO:0007669"/>
    <property type="project" value="UniProtKB-UniRule"/>
</dbReference>
<evidence type="ECO:0000256" key="1">
    <source>
        <dbReference type="ARBA" id="ARBA00000971"/>
    </source>
</evidence>
<proteinExistence type="inferred from homology"/>
<evidence type="ECO:0000259" key="11">
    <source>
        <dbReference type="PROSITE" id="PS50059"/>
    </source>
</evidence>
<dbReference type="SUPFAM" id="SSF54534">
    <property type="entry name" value="FKBP-like"/>
    <property type="match status" value="1"/>
</dbReference>
<evidence type="ECO:0000256" key="2">
    <source>
        <dbReference type="ARBA" id="ARBA00004496"/>
    </source>
</evidence>
<accession>A0A953M1W5</accession>
<dbReference type="InterPro" id="IPR001179">
    <property type="entry name" value="PPIase_FKBP_dom"/>
</dbReference>
<dbReference type="Gene3D" id="3.10.50.40">
    <property type="match status" value="1"/>
</dbReference>
<comment type="caution">
    <text evidence="12">The sequence shown here is derived from an EMBL/GenBank/DDBJ whole genome shotgun (WGS) entry which is preliminary data.</text>
</comment>
<comment type="subcellular location">
    <subcellularLocation>
        <location evidence="2">Cytoplasm</location>
    </subcellularLocation>
</comment>
<dbReference type="Pfam" id="PF00254">
    <property type="entry name" value="FKBP_C"/>
    <property type="match status" value="1"/>
</dbReference>
<feature type="domain" description="PPIase FKBP-type" evidence="11">
    <location>
        <begin position="7"/>
        <end position="101"/>
    </location>
</feature>
<dbReference type="PANTHER" id="PTHR47861:SF3">
    <property type="entry name" value="FKBP-TYPE PEPTIDYL-PROLYL CIS-TRANS ISOMERASE SLYD"/>
    <property type="match status" value="1"/>
</dbReference>
<evidence type="ECO:0000256" key="4">
    <source>
        <dbReference type="ARBA" id="ARBA00022490"/>
    </source>
</evidence>
<evidence type="ECO:0000256" key="3">
    <source>
        <dbReference type="ARBA" id="ARBA00006577"/>
    </source>
</evidence>
<evidence type="ECO:0000256" key="9">
    <source>
        <dbReference type="PROSITE-ProRule" id="PRU00277"/>
    </source>
</evidence>
<sequence length="141" mass="15248">MKKVSAGNRVKVHYTGKLSDGTVFDSSEGREPLEFTLGEGHLIQGFENAVAGMSAGEKKTVTIPAEQAYGPRRDDLVVRIDRSQVPGDIELEVGMGLQIKQNGGAIQVVVTELDEKNVTLDANHPLSGQDLTFEIELVEIT</sequence>
<protein>
    <recommendedName>
        <fullName evidence="10">Peptidyl-prolyl cis-trans isomerase</fullName>
        <ecNumber evidence="10">5.2.1.8</ecNumber>
    </recommendedName>
</protein>
<comment type="function">
    <text evidence="8">Also involved in hydrogenase metallocenter assembly, probably by participating in the nickel insertion step. This function in hydrogenase biosynthesis requires chaperone activity and the presence of the metal-binding domain, but not PPIase activity.</text>
</comment>
<name>A0A953M1W5_9BACT</name>
<dbReference type="InterPro" id="IPR046357">
    <property type="entry name" value="PPIase_dom_sf"/>
</dbReference>
<keyword evidence="5 9" id="KW-0697">Rotamase</keyword>
<evidence type="ECO:0000256" key="7">
    <source>
        <dbReference type="ARBA" id="ARBA00023235"/>
    </source>
</evidence>
<evidence type="ECO:0000256" key="10">
    <source>
        <dbReference type="RuleBase" id="RU003915"/>
    </source>
</evidence>
<comment type="catalytic activity">
    <reaction evidence="1 9 10">
        <text>[protein]-peptidylproline (omega=180) = [protein]-peptidylproline (omega=0)</text>
        <dbReference type="Rhea" id="RHEA:16237"/>
        <dbReference type="Rhea" id="RHEA-COMP:10747"/>
        <dbReference type="Rhea" id="RHEA-COMP:10748"/>
        <dbReference type="ChEBI" id="CHEBI:83833"/>
        <dbReference type="ChEBI" id="CHEBI:83834"/>
        <dbReference type="EC" id="5.2.1.8"/>
    </reaction>
</comment>
<dbReference type="Proteomes" id="UP000705867">
    <property type="component" value="Unassembled WGS sequence"/>
</dbReference>
<dbReference type="GO" id="GO:0042026">
    <property type="term" value="P:protein refolding"/>
    <property type="evidence" value="ECO:0007669"/>
    <property type="project" value="UniProtKB-ARBA"/>
</dbReference>
<dbReference type="EC" id="5.2.1.8" evidence="10"/>
<reference evidence="12" key="2">
    <citation type="submission" date="2021-08" db="EMBL/GenBank/DDBJ databases">
        <authorList>
            <person name="Dalcin Martins P."/>
        </authorList>
    </citation>
    <scope>NUCLEOTIDE SEQUENCE</scope>
    <source>
        <strain evidence="12">MAG_39</strain>
    </source>
</reference>
<keyword evidence="4" id="KW-0963">Cytoplasm</keyword>
<dbReference type="EMBL" id="JAIOIV010000112">
    <property type="protein sequence ID" value="MBZ0157365.1"/>
    <property type="molecule type" value="Genomic_DNA"/>
</dbReference>
<organism evidence="12 13">
    <name type="scientific">Candidatus Nitrobium versatile</name>
    <dbReference type="NCBI Taxonomy" id="2884831"/>
    <lineage>
        <taxon>Bacteria</taxon>
        <taxon>Pseudomonadati</taxon>
        <taxon>Nitrospirota</taxon>
        <taxon>Nitrospiria</taxon>
        <taxon>Nitrospirales</taxon>
        <taxon>Nitrospiraceae</taxon>
        <taxon>Candidatus Nitrobium</taxon>
    </lineage>
</organism>
<dbReference type="PANTHER" id="PTHR47861">
    <property type="entry name" value="FKBP-TYPE PEPTIDYL-PROLYL CIS-TRANS ISOMERASE SLYD"/>
    <property type="match status" value="1"/>
</dbReference>
<evidence type="ECO:0000256" key="6">
    <source>
        <dbReference type="ARBA" id="ARBA00023186"/>
    </source>
</evidence>
<keyword evidence="6" id="KW-0143">Chaperone</keyword>
<dbReference type="AlphaFoldDB" id="A0A953M1W5"/>
<evidence type="ECO:0000256" key="5">
    <source>
        <dbReference type="ARBA" id="ARBA00023110"/>
    </source>
</evidence>
<reference evidence="12" key="1">
    <citation type="journal article" date="2021" name="bioRxiv">
        <title>Unraveling nitrogen, sulfur and carbon metabolic pathways and microbial community transcriptional responses to substrate deprivation and toxicity stresses in a bioreactor mimicking anoxic brackish coastal sediment conditions.</title>
        <authorList>
            <person name="Martins P.D."/>
            <person name="Echeveste M.J."/>
            <person name="Arshad A."/>
            <person name="Kurth J."/>
            <person name="Ouboter H."/>
            <person name="Jetten M.S.M."/>
            <person name="Welte C.U."/>
        </authorList>
    </citation>
    <scope>NUCLEOTIDE SEQUENCE</scope>
    <source>
        <strain evidence="12">MAG_39</strain>
    </source>
</reference>
<dbReference type="PROSITE" id="PS50059">
    <property type="entry name" value="FKBP_PPIASE"/>
    <property type="match status" value="1"/>
</dbReference>
<evidence type="ECO:0000313" key="13">
    <source>
        <dbReference type="Proteomes" id="UP000705867"/>
    </source>
</evidence>
<evidence type="ECO:0000256" key="8">
    <source>
        <dbReference type="ARBA" id="ARBA00037071"/>
    </source>
</evidence>
<evidence type="ECO:0000313" key="12">
    <source>
        <dbReference type="EMBL" id="MBZ0157365.1"/>
    </source>
</evidence>
<comment type="similarity">
    <text evidence="3 10">Belongs to the FKBP-type PPIase family.</text>
</comment>
<gene>
    <name evidence="12" type="ORF">K8I29_14300</name>
</gene>